<evidence type="ECO:0000313" key="2">
    <source>
        <dbReference type="EMBL" id="GAG23468.1"/>
    </source>
</evidence>
<dbReference type="GO" id="GO:0051536">
    <property type="term" value="F:iron-sulfur cluster binding"/>
    <property type="evidence" value="ECO:0007669"/>
    <property type="project" value="InterPro"/>
</dbReference>
<dbReference type="PANTHER" id="PTHR42783">
    <property type="entry name" value="GLUTAMATE SYNTHASE [NADPH] SMALL CHAIN"/>
    <property type="match status" value="1"/>
</dbReference>
<reference evidence="2" key="1">
    <citation type="journal article" date="2014" name="Front. Microbiol.">
        <title>High frequency of phylogenetically diverse reductive dehalogenase-homologous genes in deep subseafloor sedimentary metagenomes.</title>
        <authorList>
            <person name="Kawai M."/>
            <person name="Futagami T."/>
            <person name="Toyoda A."/>
            <person name="Takaki Y."/>
            <person name="Nishi S."/>
            <person name="Hori S."/>
            <person name="Arai W."/>
            <person name="Tsubouchi T."/>
            <person name="Morono Y."/>
            <person name="Uchiyama I."/>
            <person name="Ito T."/>
            <person name="Fujiyama A."/>
            <person name="Inagaki F."/>
            <person name="Takami H."/>
        </authorList>
    </citation>
    <scope>NUCLEOTIDE SEQUENCE</scope>
    <source>
        <strain evidence="2">Expedition CK06-06</strain>
    </source>
</reference>
<feature type="non-terminal residue" evidence="2">
    <location>
        <position position="258"/>
    </location>
</feature>
<organism evidence="2">
    <name type="scientific">marine sediment metagenome</name>
    <dbReference type="NCBI Taxonomy" id="412755"/>
    <lineage>
        <taxon>unclassified sequences</taxon>
        <taxon>metagenomes</taxon>
        <taxon>ecological metagenomes</taxon>
    </lineage>
</organism>
<dbReference type="InterPro" id="IPR036188">
    <property type="entry name" value="FAD/NAD-bd_sf"/>
</dbReference>
<dbReference type="Pfam" id="PF14691">
    <property type="entry name" value="Fer4_20"/>
    <property type="match status" value="1"/>
</dbReference>
<feature type="non-terminal residue" evidence="2">
    <location>
        <position position="1"/>
    </location>
</feature>
<sequence length="258" mass="27385">DCAAPCSLACPARLDIPAFIGHLAAGRHREAIAVIKERIPLPAALGRICPRYCERVCRRAGRTYLSADGSQPAMPGPQEPVAICALARFAADVDAAEQEPYVPPRRAATGKRVAVVGAGPAGLSAAFYLLQDGHACTIFDAHSDPGGAFRYAVPESRLPKQALDADIEVIRRLGAEFRMNVRLGADFALDDLRRDYDAVFLACPRPGIKADRRTLRTNLEGVFAGGKAVSGPDPGVRAVAAGHLAATCIHQYLSGHEV</sequence>
<evidence type="ECO:0000259" key="1">
    <source>
        <dbReference type="Pfam" id="PF14691"/>
    </source>
</evidence>
<dbReference type="EMBL" id="BARS01035872">
    <property type="protein sequence ID" value="GAG23468.1"/>
    <property type="molecule type" value="Genomic_DNA"/>
</dbReference>
<dbReference type="InterPro" id="IPR028261">
    <property type="entry name" value="DPD_II"/>
</dbReference>
<dbReference type="AlphaFoldDB" id="X0WG40"/>
<feature type="domain" description="Dihydroprymidine dehydrogenase" evidence="1">
    <location>
        <begin position="2"/>
        <end position="97"/>
    </location>
</feature>
<dbReference type="PRINTS" id="PR00419">
    <property type="entry name" value="ADXRDTASE"/>
</dbReference>
<name>X0WG40_9ZZZZ</name>
<comment type="caution">
    <text evidence="2">The sequence shown here is derived from an EMBL/GenBank/DDBJ whole genome shotgun (WGS) entry which is preliminary data.</text>
</comment>
<gene>
    <name evidence="2" type="ORF">S01H1_55212</name>
</gene>
<dbReference type="Gene3D" id="1.10.1060.10">
    <property type="entry name" value="Alpha-helical ferredoxin"/>
    <property type="match status" value="1"/>
</dbReference>
<proteinExistence type="predicted"/>
<dbReference type="Gene3D" id="3.50.50.60">
    <property type="entry name" value="FAD/NAD(P)-binding domain"/>
    <property type="match status" value="1"/>
</dbReference>
<dbReference type="Pfam" id="PF13450">
    <property type="entry name" value="NAD_binding_8"/>
    <property type="match status" value="1"/>
</dbReference>
<protein>
    <recommendedName>
        <fullName evidence="1">Dihydroprymidine dehydrogenase domain-containing protein</fullName>
    </recommendedName>
</protein>
<accession>X0WG40</accession>
<dbReference type="PANTHER" id="PTHR42783:SF3">
    <property type="entry name" value="GLUTAMATE SYNTHASE [NADPH] SMALL CHAIN-RELATED"/>
    <property type="match status" value="1"/>
</dbReference>
<dbReference type="SUPFAM" id="SSF51971">
    <property type="entry name" value="Nucleotide-binding domain"/>
    <property type="match status" value="1"/>
</dbReference>
<dbReference type="InterPro" id="IPR009051">
    <property type="entry name" value="Helical_ferredxn"/>
</dbReference>